<dbReference type="InterPro" id="IPR007577">
    <property type="entry name" value="GlycoTrfase_DXD_sugar-bd_CS"/>
</dbReference>
<keyword evidence="2" id="KW-0808">Transferase</keyword>
<evidence type="ECO:0008006" key="5">
    <source>
        <dbReference type="Google" id="ProtNLM"/>
    </source>
</evidence>
<keyword evidence="4" id="KW-1185">Reference proteome</keyword>
<dbReference type="AlphaFoldDB" id="A0A1Y2CVA4"/>
<dbReference type="Proteomes" id="UP000193642">
    <property type="component" value="Unassembled WGS sequence"/>
</dbReference>
<dbReference type="EMBL" id="MCGO01000006">
    <property type="protein sequence ID" value="ORY50961.1"/>
    <property type="molecule type" value="Genomic_DNA"/>
</dbReference>
<protein>
    <recommendedName>
        <fullName evidence="5">Glycosyltransferase family 32 protein</fullName>
    </recommendedName>
</protein>
<accession>A0A1Y2CVA4</accession>
<sequence>MIIHQSWKTREIPPAFREWKSKYVYTLWDDADNHRLIKTHYPWFLGRYESFPSPIMRADAARIFYMHQYGGVYADLDVICLKPIHELLQGHELVLGNMRTEPKPVLPFTSGEWNYLHGVPNAFMASKPGHGFWMVCARKMLEARDSWTVEEVTGPVMIWRALQEYVRKEMHFEESVYIASPSLVFPYSWTWPSGETEHAVCSKQRVSFNATRCLEIVDPGRRAFTITYWTHTWEDKVVE</sequence>
<proteinExistence type="inferred from homology"/>
<reference evidence="3 4" key="1">
    <citation type="submission" date="2016-07" db="EMBL/GenBank/DDBJ databases">
        <title>Pervasive Adenine N6-methylation of Active Genes in Fungi.</title>
        <authorList>
            <consortium name="DOE Joint Genome Institute"/>
            <person name="Mondo S.J."/>
            <person name="Dannebaum R.O."/>
            <person name="Kuo R.C."/>
            <person name="Labutti K."/>
            <person name="Haridas S."/>
            <person name="Kuo A."/>
            <person name="Salamov A."/>
            <person name="Ahrendt S.R."/>
            <person name="Lipzen A."/>
            <person name="Sullivan W."/>
            <person name="Andreopoulos W.B."/>
            <person name="Clum A."/>
            <person name="Lindquist E."/>
            <person name="Daum C."/>
            <person name="Ramamoorthy G.K."/>
            <person name="Gryganskyi A."/>
            <person name="Culley D."/>
            <person name="Magnuson J.K."/>
            <person name="James T.Y."/>
            <person name="O'Malley M.A."/>
            <person name="Stajich J.E."/>
            <person name="Spatafora J.W."/>
            <person name="Visel A."/>
            <person name="Grigoriev I.V."/>
        </authorList>
    </citation>
    <scope>NUCLEOTIDE SEQUENCE [LARGE SCALE GENOMIC DNA]</scope>
    <source>
        <strain evidence="3 4">JEL800</strain>
    </source>
</reference>
<gene>
    <name evidence="3" type="ORF">BCR33DRAFT_712918</name>
</gene>
<dbReference type="PANTHER" id="PTHR32385:SF23">
    <property type="entry name" value="NUCLEOTIDE-DIPHOSPHO-SUGAR TRANSFERASE"/>
    <property type="match status" value="1"/>
</dbReference>
<dbReference type="InterPro" id="IPR051706">
    <property type="entry name" value="Glycosyltransferase_domain"/>
</dbReference>
<dbReference type="GO" id="GO:0051999">
    <property type="term" value="P:mannosyl-inositol phosphorylceramide biosynthetic process"/>
    <property type="evidence" value="ECO:0007669"/>
    <property type="project" value="TreeGrafter"/>
</dbReference>
<name>A0A1Y2CVA4_9FUNG</name>
<evidence type="ECO:0000313" key="4">
    <source>
        <dbReference type="Proteomes" id="UP000193642"/>
    </source>
</evidence>
<dbReference type="InterPro" id="IPR029044">
    <property type="entry name" value="Nucleotide-diphossugar_trans"/>
</dbReference>
<dbReference type="Gene3D" id="3.90.550.20">
    <property type="match status" value="1"/>
</dbReference>
<dbReference type="OrthoDB" id="3647at2759"/>
<comment type="caution">
    <text evidence="3">The sequence shown here is derived from an EMBL/GenBank/DDBJ whole genome shotgun (WGS) entry which is preliminary data.</text>
</comment>
<dbReference type="PANTHER" id="PTHR32385">
    <property type="entry name" value="MANNOSYL PHOSPHORYLINOSITOL CERAMIDE SYNTHASE"/>
    <property type="match status" value="1"/>
</dbReference>
<evidence type="ECO:0000313" key="3">
    <source>
        <dbReference type="EMBL" id="ORY50961.1"/>
    </source>
</evidence>
<dbReference type="GO" id="GO:0016020">
    <property type="term" value="C:membrane"/>
    <property type="evidence" value="ECO:0007669"/>
    <property type="project" value="GOC"/>
</dbReference>
<organism evidence="3 4">
    <name type="scientific">Rhizoclosmatium globosum</name>
    <dbReference type="NCBI Taxonomy" id="329046"/>
    <lineage>
        <taxon>Eukaryota</taxon>
        <taxon>Fungi</taxon>
        <taxon>Fungi incertae sedis</taxon>
        <taxon>Chytridiomycota</taxon>
        <taxon>Chytridiomycota incertae sedis</taxon>
        <taxon>Chytridiomycetes</taxon>
        <taxon>Chytridiales</taxon>
        <taxon>Chytriomycetaceae</taxon>
        <taxon>Rhizoclosmatium</taxon>
    </lineage>
</organism>
<evidence type="ECO:0000256" key="1">
    <source>
        <dbReference type="ARBA" id="ARBA00009003"/>
    </source>
</evidence>
<dbReference type="Pfam" id="PF04488">
    <property type="entry name" value="Gly_transf_sug"/>
    <property type="match status" value="1"/>
</dbReference>
<evidence type="ECO:0000256" key="2">
    <source>
        <dbReference type="ARBA" id="ARBA00022679"/>
    </source>
</evidence>
<dbReference type="STRING" id="329046.A0A1Y2CVA4"/>
<dbReference type="SUPFAM" id="SSF53448">
    <property type="entry name" value="Nucleotide-diphospho-sugar transferases"/>
    <property type="match status" value="1"/>
</dbReference>
<dbReference type="GO" id="GO:0000030">
    <property type="term" value="F:mannosyltransferase activity"/>
    <property type="evidence" value="ECO:0007669"/>
    <property type="project" value="TreeGrafter"/>
</dbReference>
<comment type="similarity">
    <text evidence="1">Belongs to the glycosyltransferase 32 family.</text>
</comment>